<evidence type="ECO:0000313" key="3">
    <source>
        <dbReference type="EMBL" id="EHM12489.1"/>
    </source>
</evidence>
<dbReference type="GO" id="GO:0016852">
    <property type="term" value="F:sirohydrochlorin cobaltochelatase activity"/>
    <property type="evidence" value="ECO:0007669"/>
    <property type="project" value="InterPro"/>
</dbReference>
<dbReference type="Proteomes" id="UP000003806">
    <property type="component" value="Chromosome"/>
</dbReference>
<dbReference type="OrthoDB" id="9770331at2"/>
<name>H0ULM4_9BACT</name>
<feature type="binding site" evidence="2">
    <location>
        <position position="181"/>
    </location>
    <ligand>
        <name>Co(2+)</name>
        <dbReference type="ChEBI" id="CHEBI:48828"/>
    </ligand>
</feature>
<dbReference type="HOGENOM" id="CLU_036584_1_1_0"/>
<dbReference type="GO" id="GO:0019251">
    <property type="term" value="P:anaerobic cobalamin biosynthetic process"/>
    <property type="evidence" value="ECO:0007669"/>
    <property type="project" value="InterPro"/>
</dbReference>
<organism evidence="3 4">
    <name type="scientific">Jonquetella anthropi DSM 22815</name>
    <dbReference type="NCBI Taxonomy" id="885272"/>
    <lineage>
        <taxon>Bacteria</taxon>
        <taxon>Thermotogati</taxon>
        <taxon>Synergistota</taxon>
        <taxon>Synergistia</taxon>
        <taxon>Synergistales</taxon>
        <taxon>Dethiosulfovibrionaceae</taxon>
        <taxon>Jonquetella</taxon>
    </lineage>
</organism>
<dbReference type="AlphaFoldDB" id="H0ULM4"/>
<reference evidence="3 4" key="1">
    <citation type="submission" date="2011-11" db="EMBL/GenBank/DDBJ databases">
        <title>The Noncontiguous Finished genome of Jonquetella anthropi DSM 22815.</title>
        <authorList>
            <consortium name="US DOE Joint Genome Institute (JGI-PGF)"/>
            <person name="Lucas S."/>
            <person name="Copeland A."/>
            <person name="Lapidus A."/>
            <person name="Glavina del Rio T."/>
            <person name="Dalin E."/>
            <person name="Tice H."/>
            <person name="Bruce D."/>
            <person name="Goodwin L."/>
            <person name="Pitluck S."/>
            <person name="Peters L."/>
            <person name="Mikhailova N."/>
            <person name="Held B."/>
            <person name="Kyrpides N."/>
            <person name="Mavromatis K."/>
            <person name="Ivanova N."/>
            <person name="Markowitz V."/>
            <person name="Cheng J.-F."/>
            <person name="Hugenholtz P."/>
            <person name="Woyke T."/>
            <person name="Wu D."/>
            <person name="Gronow S."/>
            <person name="Wellnitz S."/>
            <person name="Brambilla E."/>
            <person name="Klenk H.-P."/>
            <person name="Eisen J.A."/>
        </authorList>
    </citation>
    <scope>NUCLEOTIDE SEQUENCE [LARGE SCALE GENOMIC DNA]</scope>
    <source>
        <strain evidence="3 4">DSM 22815</strain>
    </source>
</reference>
<evidence type="ECO:0000256" key="1">
    <source>
        <dbReference type="PIRSR" id="PIRSR033579-1"/>
    </source>
</evidence>
<dbReference type="PIRSF" id="PIRSF033579">
    <property type="entry name" value="Anaer_Co_chel"/>
    <property type="match status" value="1"/>
</dbReference>
<dbReference type="InterPro" id="IPR010388">
    <property type="entry name" value="Anaerobic_Co-chelatase"/>
</dbReference>
<dbReference type="Pfam" id="PF06180">
    <property type="entry name" value="CbiK"/>
    <property type="match status" value="1"/>
</dbReference>
<keyword evidence="4" id="KW-1185">Reference proteome</keyword>
<dbReference type="eggNOG" id="COG4822">
    <property type="taxonomic scope" value="Bacteria"/>
</dbReference>
<dbReference type="EMBL" id="CM001376">
    <property type="protein sequence ID" value="EHM12489.1"/>
    <property type="molecule type" value="Genomic_DNA"/>
</dbReference>
<protein>
    <submittedName>
        <fullName evidence="3">Cobalamin biosynthesis protein CbiK, Co2+ chelatase</fullName>
    </submittedName>
</protein>
<feature type="binding site" evidence="2">
    <location>
        <position position="151"/>
    </location>
    <ligand>
        <name>Co(2+)</name>
        <dbReference type="ChEBI" id="CHEBI:48828"/>
    </ligand>
</feature>
<sequence length="265" mass="28640">MGDKALLVVFFGTSVHEAQSALRRFSDAAKKSAGEGWKVAEACTSNIIRRKLKKEGLSIPTPLEALALLQDEGYKQVFVQPGHVIPGAEYDDLRSVVESLGAVRGKYGFKKLGLGRALLMNERDCADVAEIIGRVWEKLLAADEALVLMGHGSSHVANALYSQVQTCLSRLSGRLFIGAVEGSPTLDDVLARLSEKGLKKAALVPFMVSAGDHARNDMAGPGAKSWKSVLQAQGIETRAFLEGFGDTEEFLNYFGGRVAQDIERF</sequence>
<proteinExistence type="predicted"/>
<keyword evidence="2" id="KW-0479">Metal-binding</keyword>
<keyword evidence="2" id="KW-0170">Cobalt</keyword>
<dbReference type="SUPFAM" id="SSF53800">
    <property type="entry name" value="Chelatase"/>
    <property type="match status" value="1"/>
</dbReference>
<evidence type="ECO:0000256" key="2">
    <source>
        <dbReference type="PIRSR" id="PIRSR033579-3"/>
    </source>
</evidence>
<evidence type="ECO:0000313" key="4">
    <source>
        <dbReference type="Proteomes" id="UP000003806"/>
    </source>
</evidence>
<gene>
    <name evidence="3" type="ORF">JonanDRAFT_0054</name>
</gene>
<dbReference type="STRING" id="885272.JonanDRAFT_0054"/>
<dbReference type="Gene3D" id="3.40.50.1400">
    <property type="match status" value="2"/>
</dbReference>
<dbReference type="CDD" id="cd03413">
    <property type="entry name" value="CbiK_C"/>
    <property type="match status" value="1"/>
</dbReference>
<dbReference type="RefSeq" id="WP_008522298.1">
    <property type="nucleotide sequence ID" value="NZ_CM001376.1"/>
</dbReference>
<feature type="active site" description="Proton acceptor" evidence="1">
    <location>
        <position position="151"/>
    </location>
</feature>
<accession>H0ULM4</accession>
<feature type="binding site" evidence="2">
    <location>
        <position position="213"/>
    </location>
    <ligand>
        <name>Co(2+)</name>
        <dbReference type="ChEBI" id="CHEBI:48828"/>
    </ligand>
</feature>
<dbReference type="GO" id="GO:0046872">
    <property type="term" value="F:metal ion binding"/>
    <property type="evidence" value="ECO:0007669"/>
    <property type="project" value="UniProtKB-KW"/>
</dbReference>